<evidence type="ECO:0000256" key="11">
    <source>
        <dbReference type="ARBA" id="ARBA00049558"/>
    </source>
</evidence>
<dbReference type="CDD" id="cd01283">
    <property type="entry name" value="cytidine_deaminase"/>
    <property type="match status" value="1"/>
</dbReference>
<evidence type="ECO:0000256" key="15">
    <source>
        <dbReference type="RuleBase" id="RU364006"/>
    </source>
</evidence>
<dbReference type="Gene3D" id="3.40.140.10">
    <property type="entry name" value="Cytidine Deaminase, domain 2"/>
    <property type="match status" value="1"/>
</dbReference>
<dbReference type="EMBL" id="JACIEN010000002">
    <property type="protein sequence ID" value="MBB4017150.1"/>
    <property type="molecule type" value="Genomic_DNA"/>
</dbReference>
<evidence type="ECO:0000256" key="9">
    <source>
        <dbReference type="ARBA" id="ARBA00032005"/>
    </source>
</evidence>
<dbReference type="GO" id="GO:0055086">
    <property type="term" value="P:nucleobase-containing small molecule metabolic process"/>
    <property type="evidence" value="ECO:0007669"/>
    <property type="project" value="UniProtKB-ARBA"/>
</dbReference>
<dbReference type="Proteomes" id="UP000577362">
    <property type="component" value="Unassembled WGS sequence"/>
</dbReference>
<dbReference type="InterPro" id="IPR016192">
    <property type="entry name" value="APOBEC/CMP_deaminase_Zn-bd"/>
</dbReference>
<evidence type="ECO:0000256" key="6">
    <source>
        <dbReference type="ARBA" id="ARBA00022723"/>
    </source>
</evidence>
<evidence type="ECO:0000313" key="18">
    <source>
        <dbReference type="Proteomes" id="UP000577362"/>
    </source>
</evidence>
<evidence type="ECO:0000313" key="17">
    <source>
        <dbReference type="EMBL" id="MBB4017150.1"/>
    </source>
</evidence>
<proteinExistence type="inferred from homology"/>
<gene>
    <name evidence="17" type="ORF">GGR16_002179</name>
</gene>
<dbReference type="GO" id="GO:0004126">
    <property type="term" value="F:cytidine deaminase activity"/>
    <property type="evidence" value="ECO:0007669"/>
    <property type="project" value="UniProtKB-UniRule"/>
</dbReference>
<dbReference type="InterPro" id="IPR002125">
    <property type="entry name" value="CMP_dCMP_dom"/>
</dbReference>
<dbReference type="GO" id="GO:0072527">
    <property type="term" value="P:pyrimidine-containing compound metabolic process"/>
    <property type="evidence" value="ECO:0007669"/>
    <property type="project" value="UniProtKB-ARBA"/>
</dbReference>
<dbReference type="InterPro" id="IPR050202">
    <property type="entry name" value="Cyt/Deoxycyt_deaminase"/>
</dbReference>
<evidence type="ECO:0000256" key="1">
    <source>
        <dbReference type="ARBA" id="ARBA00001947"/>
    </source>
</evidence>
<keyword evidence="6 14" id="KW-0479">Metal-binding</keyword>
<accession>A0A840BW11</accession>
<dbReference type="PROSITE" id="PS51747">
    <property type="entry name" value="CYT_DCMP_DEAMINASES_2"/>
    <property type="match status" value="1"/>
</dbReference>
<feature type="domain" description="CMP/dCMP-type deaminase" evidence="16">
    <location>
        <begin position="2"/>
        <end position="129"/>
    </location>
</feature>
<comment type="catalytic activity">
    <reaction evidence="10 15">
        <text>2'-deoxycytidine + H2O + H(+) = 2'-deoxyuridine + NH4(+)</text>
        <dbReference type="Rhea" id="RHEA:13433"/>
        <dbReference type="ChEBI" id="CHEBI:15377"/>
        <dbReference type="ChEBI" id="CHEBI:15378"/>
        <dbReference type="ChEBI" id="CHEBI:15698"/>
        <dbReference type="ChEBI" id="CHEBI:16450"/>
        <dbReference type="ChEBI" id="CHEBI:28938"/>
        <dbReference type="EC" id="3.5.4.5"/>
    </reaction>
</comment>
<comment type="caution">
    <text evidence="17">The sequence shown here is derived from an EMBL/GenBank/DDBJ whole genome shotgun (WGS) entry which is preliminary data.</text>
</comment>
<keyword evidence="8 14" id="KW-0862">Zinc</keyword>
<dbReference type="AlphaFoldDB" id="A0A840BW11"/>
<evidence type="ECO:0000256" key="12">
    <source>
        <dbReference type="PIRSR" id="PIRSR606262-1"/>
    </source>
</evidence>
<comment type="function">
    <text evidence="2 15">This enzyme scavenges exogenous and endogenous cytidine and 2'-deoxycytidine for UMP synthesis.</text>
</comment>
<dbReference type="EC" id="3.5.4.5" evidence="4 15"/>
<dbReference type="NCBIfam" id="TIGR01354">
    <property type="entry name" value="cyt_deam_tetra"/>
    <property type="match status" value="1"/>
</dbReference>
<sequence length="135" mass="13931">MSLLDDLFRAASAAREKAYAPYSRFSVGAAVATPDGRIFAGCNVENASYPVGSCAEAGAIVAMVAAGGRRIAAALVVGEGAALVTPCGACRQRLREFAREDTPVHVCGPEGLRRSFTLGELLPVSFGPDNLTNDG</sequence>
<evidence type="ECO:0000256" key="3">
    <source>
        <dbReference type="ARBA" id="ARBA00006576"/>
    </source>
</evidence>
<protein>
    <recommendedName>
        <fullName evidence="5 15">Cytidine deaminase</fullName>
        <ecNumber evidence="4 15">3.5.4.5</ecNumber>
    </recommendedName>
    <alternativeName>
        <fullName evidence="9 15">Cytidine aminohydrolase</fullName>
    </alternativeName>
</protein>
<dbReference type="RefSeq" id="WP_019403900.1">
    <property type="nucleotide sequence ID" value="NZ_JACIEN010000002.1"/>
</dbReference>
<evidence type="ECO:0000256" key="4">
    <source>
        <dbReference type="ARBA" id="ARBA00012783"/>
    </source>
</evidence>
<evidence type="ECO:0000256" key="8">
    <source>
        <dbReference type="ARBA" id="ARBA00022833"/>
    </source>
</evidence>
<organism evidence="17 18">
    <name type="scientific">Chelatococcus caeni</name>
    <dbReference type="NCBI Taxonomy" id="1348468"/>
    <lineage>
        <taxon>Bacteria</taxon>
        <taxon>Pseudomonadati</taxon>
        <taxon>Pseudomonadota</taxon>
        <taxon>Alphaproteobacteria</taxon>
        <taxon>Hyphomicrobiales</taxon>
        <taxon>Chelatococcaceae</taxon>
        <taxon>Chelatococcus</taxon>
    </lineage>
</organism>
<keyword evidence="7 15" id="KW-0378">Hydrolase</keyword>
<dbReference type="PANTHER" id="PTHR11644:SF2">
    <property type="entry name" value="CYTIDINE DEAMINASE"/>
    <property type="match status" value="1"/>
</dbReference>
<dbReference type="GO" id="GO:0042802">
    <property type="term" value="F:identical protein binding"/>
    <property type="evidence" value="ECO:0007669"/>
    <property type="project" value="UniProtKB-ARBA"/>
</dbReference>
<evidence type="ECO:0000256" key="7">
    <source>
        <dbReference type="ARBA" id="ARBA00022801"/>
    </source>
</evidence>
<dbReference type="FunFam" id="3.40.140.10:FF:000008">
    <property type="entry name" value="Cytidine deaminase"/>
    <property type="match status" value="1"/>
</dbReference>
<comment type="cofactor">
    <cofactor evidence="1 14 15">
        <name>Zn(2+)</name>
        <dbReference type="ChEBI" id="CHEBI:29105"/>
    </cofactor>
</comment>
<evidence type="ECO:0000256" key="14">
    <source>
        <dbReference type="PIRSR" id="PIRSR606262-3"/>
    </source>
</evidence>
<evidence type="ECO:0000259" key="16">
    <source>
        <dbReference type="PROSITE" id="PS51747"/>
    </source>
</evidence>
<feature type="binding site" evidence="13">
    <location>
        <begin position="43"/>
        <end position="49"/>
    </location>
    <ligand>
        <name>substrate</name>
    </ligand>
</feature>
<reference evidence="17 18" key="1">
    <citation type="submission" date="2020-08" db="EMBL/GenBank/DDBJ databases">
        <title>Genomic Encyclopedia of Type Strains, Phase IV (KMG-IV): sequencing the most valuable type-strain genomes for metagenomic binning, comparative biology and taxonomic classification.</title>
        <authorList>
            <person name="Goeker M."/>
        </authorList>
    </citation>
    <scope>NUCLEOTIDE SEQUENCE [LARGE SCALE GENOMIC DNA]</scope>
    <source>
        <strain evidence="17 18">DSM 103737</strain>
    </source>
</reference>
<evidence type="ECO:0000256" key="2">
    <source>
        <dbReference type="ARBA" id="ARBA00003949"/>
    </source>
</evidence>
<dbReference type="PANTHER" id="PTHR11644">
    <property type="entry name" value="CYTIDINE DEAMINASE"/>
    <property type="match status" value="1"/>
</dbReference>
<evidence type="ECO:0000256" key="5">
    <source>
        <dbReference type="ARBA" id="ARBA00018266"/>
    </source>
</evidence>
<dbReference type="SUPFAM" id="SSF53927">
    <property type="entry name" value="Cytidine deaminase-like"/>
    <property type="match status" value="1"/>
</dbReference>
<dbReference type="GO" id="GO:0008270">
    <property type="term" value="F:zinc ion binding"/>
    <property type="evidence" value="ECO:0007669"/>
    <property type="project" value="UniProtKB-UniRule"/>
</dbReference>
<dbReference type="PROSITE" id="PS00903">
    <property type="entry name" value="CYT_DCMP_DEAMINASES_1"/>
    <property type="match status" value="1"/>
</dbReference>
<keyword evidence="18" id="KW-1185">Reference proteome</keyword>
<feature type="binding site" evidence="14">
    <location>
        <position position="54"/>
    </location>
    <ligand>
        <name>Zn(2+)</name>
        <dbReference type="ChEBI" id="CHEBI:29105"/>
        <note>catalytic</note>
    </ligand>
</feature>
<dbReference type="NCBIfam" id="NF004064">
    <property type="entry name" value="PRK05578.1"/>
    <property type="match status" value="1"/>
</dbReference>
<comment type="catalytic activity">
    <reaction evidence="11 15">
        <text>cytidine + H2O + H(+) = uridine + NH4(+)</text>
        <dbReference type="Rhea" id="RHEA:16069"/>
        <dbReference type="ChEBI" id="CHEBI:15377"/>
        <dbReference type="ChEBI" id="CHEBI:15378"/>
        <dbReference type="ChEBI" id="CHEBI:16704"/>
        <dbReference type="ChEBI" id="CHEBI:17562"/>
        <dbReference type="ChEBI" id="CHEBI:28938"/>
        <dbReference type="EC" id="3.5.4.5"/>
    </reaction>
</comment>
<name>A0A840BW11_9HYPH</name>
<comment type="similarity">
    <text evidence="3 15">Belongs to the cytidine and deoxycytidylate deaminase family.</text>
</comment>
<feature type="binding site" evidence="14">
    <location>
        <position position="87"/>
    </location>
    <ligand>
        <name>Zn(2+)</name>
        <dbReference type="ChEBI" id="CHEBI:29105"/>
        <note>catalytic</note>
    </ligand>
</feature>
<feature type="binding site" evidence="14">
    <location>
        <position position="90"/>
    </location>
    <ligand>
        <name>Zn(2+)</name>
        <dbReference type="ChEBI" id="CHEBI:29105"/>
        <note>catalytic</note>
    </ligand>
</feature>
<evidence type="ECO:0000256" key="13">
    <source>
        <dbReference type="PIRSR" id="PIRSR606262-2"/>
    </source>
</evidence>
<feature type="active site" description="Proton donor" evidence="12">
    <location>
        <position position="56"/>
    </location>
</feature>
<dbReference type="Pfam" id="PF00383">
    <property type="entry name" value="dCMP_cyt_deam_1"/>
    <property type="match status" value="1"/>
</dbReference>
<dbReference type="InterPro" id="IPR016193">
    <property type="entry name" value="Cytidine_deaminase-like"/>
</dbReference>
<dbReference type="GO" id="GO:0005829">
    <property type="term" value="C:cytosol"/>
    <property type="evidence" value="ECO:0007669"/>
    <property type="project" value="TreeGrafter"/>
</dbReference>
<dbReference type="InterPro" id="IPR006262">
    <property type="entry name" value="Cyt_deam_tetra"/>
</dbReference>
<evidence type="ECO:0000256" key="10">
    <source>
        <dbReference type="ARBA" id="ARBA00049252"/>
    </source>
</evidence>